<sequence length="338" mass="34367">MTVVSAARTVRRSRARLVIAVLLLCVLAVAAVSLAVGAYTVSIPDLLATLVGQGGAKNEFIVLRLRLPRMTMAVLAGLAFGLAGALFQSLLGNPLASPDLIGITSGASVSAVFAILVLGLSGFAVSGFAFVGALVVATAIYLLSWRSGIAGYRFVLVGIGIAFMAQAALGYLLTRADVRDAQGALVWMVGSLSGTQWIEVAVAAISIGVLVPAVSLLAPKLRMLQLGDETARGLGVRVDLSRVLLLGVAVALAASATAAVGPIAFVAFVSGPIARRLVPGTSLVPSALIGILLVLTADFASQHLLPGGVQVPVGIITGAIGAPYLLWLLASSRSRTEA</sequence>
<keyword evidence="6 8" id="KW-1133">Transmembrane helix</keyword>
<dbReference type="Proteomes" id="UP000294194">
    <property type="component" value="Unassembled WGS sequence"/>
</dbReference>
<dbReference type="PANTHER" id="PTHR30472">
    <property type="entry name" value="FERRIC ENTEROBACTIN TRANSPORT SYSTEM PERMEASE PROTEIN"/>
    <property type="match status" value="1"/>
</dbReference>
<dbReference type="InterPro" id="IPR037294">
    <property type="entry name" value="ABC_BtuC-like"/>
</dbReference>
<comment type="subcellular location">
    <subcellularLocation>
        <location evidence="1">Cell membrane</location>
        <topology evidence="1">Multi-pass membrane protein</topology>
    </subcellularLocation>
</comment>
<dbReference type="EMBL" id="SISG01000001">
    <property type="protein sequence ID" value="TBN56832.1"/>
    <property type="molecule type" value="Genomic_DNA"/>
</dbReference>
<dbReference type="Pfam" id="PF01032">
    <property type="entry name" value="FecCD"/>
    <property type="match status" value="1"/>
</dbReference>
<dbReference type="CDD" id="cd06550">
    <property type="entry name" value="TM_ABC_iron-siderophores_like"/>
    <property type="match status" value="1"/>
</dbReference>
<dbReference type="GO" id="GO:0005886">
    <property type="term" value="C:plasma membrane"/>
    <property type="evidence" value="ECO:0007669"/>
    <property type="project" value="UniProtKB-SubCell"/>
</dbReference>
<evidence type="ECO:0000256" key="5">
    <source>
        <dbReference type="ARBA" id="ARBA00022692"/>
    </source>
</evidence>
<reference evidence="10" key="1">
    <citation type="submission" date="2019-02" db="EMBL/GenBank/DDBJ databases">
        <title>Glaciihabitans arcticus sp. nov., a psychrotolerant bacterium isolated from polar soil.</title>
        <authorList>
            <person name="Dahal R.H."/>
        </authorList>
    </citation>
    <scope>NUCLEOTIDE SEQUENCE [LARGE SCALE GENOMIC DNA]</scope>
    <source>
        <strain evidence="10">RP-3-7</strain>
    </source>
</reference>
<comment type="caution">
    <text evidence="9">The sequence shown here is derived from an EMBL/GenBank/DDBJ whole genome shotgun (WGS) entry which is preliminary data.</text>
</comment>
<feature type="transmembrane region" description="Helical" evidence="8">
    <location>
        <begin position="309"/>
        <end position="330"/>
    </location>
</feature>
<accession>A0A4Q9GPQ7</accession>
<organism evidence="9 10">
    <name type="scientific">Glaciihabitans arcticus</name>
    <dbReference type="NCBI Taxonomy" id="2668039"/>
    <lineage>
        <taxon>Bacteria</taxon>
        <taxon>Bacillati</taxon>
        <taxon>Actinomycetota</taxon>
        <taxon>Actinomycetes</taxon>
        <taxon>Micrococcales</taxon>
        <taxon>Microbacteriaceae</taxon>
        <taxon>Glaciihabitans</taxon>
    </lineage>
</organism>
<keyword evidence="7 8" id="KW-0472">Membrane</keyword>
<evidence type="ECO:0000256" key="2">
    <source>
        <dbReference type="ARBA" id="ARBA00007935"/>
    </source>
</evidence>
<evidence type="ECO:0000256" key="6">
    <source>
        <dbReference type="ARBA" id="ARBA00022989"/>
    </source>
</evidence>
<keyword evidence="3" id="KW-0813">Transport</keyword>
<keyword evidence="10" id="KW-1185">Reference proteome</keyword>
<evidence type="ECO:0000256" key="3">
    <source>
        <dbReference type="ARBA" id="ARBA00022448"/>
    </source>
</evidence>
<evidence type="ECO:0000256" key="8">
    <source>
        <dbReference type="SAM" id="Phobius"/>
    </source>
</evidence>
<evidence type="ECO:0000313" key="10">
    <source>
        <dbReference type="Proteomes" id="UP000294194"/>
    </source>
</evidence>
<dbReference type="GO" id="GO:0022857">
    <property type="term" value="F:transmembrane transporter activity"/>
    <property type="evidence" value="ECO:0007669"/>
    <property type="project" value="InterPro"/>
</dbReference>
<keyword evidence="5 8" id="KW-0812">Transmembrane</keyword>
<feature type="transmembrane region" description="Helical" evidence="8">
    <location>
        <begin position="185"/>
        <end position="218"/>
    </location>
</feature>
<feature type="transmembrane region" description="Helical" evidence="8">
    <location>
        <begin position="150"/>
        <end position="173"/>
    </location>
</feature>
<gene>
    <name evidence="9" type="ORF">EYE40_05135</name>
</gene>
<feature type="transmembrane region" description="Helical" evidence="8">
    <location>
        <begin position="70"/>
        <end position="91"/>
    </location>
</feature>
<evidence type="ECO:0000313" key="9">
    <source>
        <dbReference type="EMBL" id="TBN56832.1"/>
    </source>
</evidence>
<dbReference type="Gene3D" id="1.10.3470.10">
    <property type="entry name" value="ABC transporter involved in vitamin B12 uptake, BtuC"/>
    <property type="match status" value="1"/>
</dbReference>
<feature type="transmembrane region" description="Helical" evidence="8">
    <location>
        <begin position="111"/>
        <end position="144"/>
    </location>
</feature>
<evidence type="ECO:0000256" key="4">
    <source>
        <dbReference type="ARBA" id="ARBA00022475"/>
    </source>
</evidence>
<comment type="similarity">
    <text evidence="2">Belongs to the binding-protein-dependent transport system permease family. FecCD subfamily.</text>
</comment>
<feature type="transmembrane region" description="Helical" evidence="8">
    <location>
        <begin position="277"/>
        <end position="297"/>
    </location>
</feature>
<dbReference type="GO" id="GO:0033214">
    <property type="term" value="P:siderophore-iron import into cell"/>
    <property type="evidence" value="ECO:0007669"/>
    <property type="project" value="TreeGrafter"/>
</dbReference>
<dbReference type="PANTHER" id="PTHR30472:SF24">
    <property type="entry name" value="FERRIC ENTEROBACTIN TRANSPORT SYSTEM PERMEASE PROTEIN FEPG"/>
    <property type="match status" value="1"/>
</dbReference>
<name>A0A4Q9GPQ7_9MICO</name>
<dbReference type="InterPro" id="IPR000522">
    <property type="entry name" value="ABC_transptr_permease_BtuC"/>
</dbReference>
<keyword evidence="4" id="KW-1003">Cell membrane</keyword>
<evidence type="ECO:0000256" key="1">
    <source>
        <dbReference type="ARBA" id="ARBA00004651"/>
    </source>
</evidence>
<evidence type="ECO:0000256" key="7">
    <source>
        <dbReference type="ARBA" id="ARBA00023136"/>
    </source>
</evidence>
<protein>
    <submittedName>
        <fullName evidence="9">Iron ABC transporter permease</fullName>
    </submittedName>
</protein>
<dbReference type="RefSeq" id="WP_130980942.1">
    <property type="nucleotide sequence ID" value="NZ_SISG01000001.1"/>
</dbReference>
<feature type="transmembrane region" description="Helical" evidence="8">
    <location>
        <begin position="243"/>
        <end position="270"/>
    </location>
</feature>
<dbReference type="AlphaFoldDB" id="A0A4Q9GPQ7"/>
<dbReference type="SUPFAM" id="SSF81345">
    <property type="entry name" value="ABC transporter involved in vitamin B12 uptake, BtuC"/>
    <property type="match status" value="1"/>
</dbReference>
<proteinExistence type="inferred from homology"/>